<dbReference type="OrthoDB" id="2317741at2759"/>
<protein>
    <submittedName>
        <fullName evidence="3">Uncharacterized protein</fullName>
    </submittedName>
</protein>
<keyword evidence="1" id="KW-0812">Transmembrane</keyword>
<keyword evidence="1" id="KW-1133">Transmembrane helix</keyword>
<proteinExistence type="predicted"/>
<evidence type="ECO:0000313" key="3">
    <source>
        <dbReference type="EMBL" id="KAG9397626.1"/>
    </source>
</evidence>
<evidence type="ECO:0000313" key="4">
    <source>
        <dbReference type="Proteomes" id="UP000717585"/>
    </source>
</evidence>
<gene>
    <name evidence="3" type="ORF">J8273_0756</name>
</gene>
<sequence length="176" mass="19592">MKFIVALLLVAVAFCSITIEPLTYPVMGEMLAVGEKHNITWDTTHIPGDSVSIWINFNSTEAQDQFQNTNGNFNFTCVENDGFQNLDMTIPTEDIQKVVDEITKAFGLPDVDMTWVIDSLISTINAIPMDERNMTITVTPCNQNEAVYFKSYAYLSAAPKVFVALGAVLMAMLFVF</sequence>
<dbReference type="EMBL" id="JAHDYR010000001">
    <property type="protein sequence ID" value="KAG9397626.1"/>
    <property type="molecule type" value="Genomic_DNA"/>
</dbReference>
<feature type="chain" id="PRO_5035215170" evidence="2">
    <location>
        <begin position="16"/>
        <end position="176"/>
    </location>
</feature>
<feature type="transmembrane region" description="Helical" evidence="1">
    <location>
        <begin position="152"/>
        <end position="175"/>
    </location>
</feature>
<feature type="signal peptide" evidence="2">
    <location>
        <begin position="1"/>
        <end position="15"/>
    </location>
</feature>
<organism evidence="3 4">
    <name type="scientific">Carpediemonas membranifera</name>
    <dbReference type="NCBI Taxonomy" id="201153"/>
    <lineage>
        <taxon>Eukaryota</taxon>
        <taxon>Metamonada</taxon>
        <taxon>Carpediemonas-like organisms</taxon>
        <taxon>Carpediemonas</taxon>
    </lineage>
</organism>
<reference evidence="3" key="1">
    <citation type="submission" date="2021-05" db="EMBL/GenBank/DDBJ databases">
        <title>A free-living protist that lacks canonical eukaryotic 1 DNA replication and segregation systems.</title>
        <authorList>
            <person name="Salas-Leiva D.E."/>
            <person name="Tromer E.C."/>
            <person name="Curtis B.A."/>
            <person name="Jerlstrom-Hultqvist J."/>
            <person name="Kolisko M."/>
            <person name="Yi Z."/>
            <person name="Salas-Leiva J.S."/>
            <person name="Gallot-Lavallee L."/>
            <person name="Kops G.J.P.L."/>
            <person name="Archibald J.M."/>
            <person name="Simpson A.G.B."/>
            <person name="Roger A.J."/>
        </authorList>
    </citation>
    <scope>NUCLEOTIDE SEQUENCE</scope>
    <source>
        <strain evidence="3">BICM</strain>
    </source>
</reference>
<keyword evidence="1" id="KW-0472">Membrane</keyword>
<evidence type="ECO:0000256" key="1">
    <source>
        <dbReference type="SAM" id="Phobius"/>
    </source>
</evidence>
<keyword evidence="4" id="KW-1185">Reference proteome</keyword>
<comment type="caution">
    <text evidence="3">The sequence shown here is derived from an EMBL/GenBank/DDBJ whole genome shotgun (WGS) entry which is preliminary data.</text>
</comment>
<dbReference type="Proteomes" id="UP000717585">
    <property type="component" value="Unassembled WGS sequence"/>
</dbReference>
<accession>A0A8J6C1I9</accession>
<name>A0A8J6C1I9_9EUKA</name>
<evidence type="ECO:0000256" key="2">
    <source>
        <dbReference type="SAM" id="SignalP"/>
    </source>
</evidence>
<dbReference type="AlphaFoldDB" id="A0A8J6C1I9"/>
<keyword evidence="2" id="KW-0732">Signal</keyword>